<name>A0A8H7CGA6_9AGAR</name>
<dbReference type="AlphaFoldDB" id="A0A8H7CGA6"/>
<organism evidence="2 3">
    <name type="scientific">Mycena venus</name>
    <dbReference type="NCBI Taxonomy" id="2733690"/>
    <lineage>
        <taxon>Eukaryota</taxon>
        <taxon>Fungi</taxon>
        <taxon>Dikarya</taxon>
        <taxon>Basidiomycota</taxon>
        <taxon>Agaricomycotina</taxon>
        <taxon>Agaricomycetes</taxon>
        <taxon>Agaricomycetidae</taxon>
        <taxon>Agaricales</taxon>
        <taxon>Marasmiineae</taxon>
        <taxon>Mycenaceae</taxon>
        <taxon>Mycena</taxon>
    </lineage>
</organism>
<proteinExistence type="predicted"/>
<evidence type="ECO:0000259" key="1">
    <source>
        <dbReference type="Pfam" id="PF12937"/>
    </source>
</evidence>
<evidence type="ECO:0000313" key="3">
    <source>
        <dbReference type="Proteomes" id="UP000620124"/>
    </source>
</evidence>
<evidence type="ECO:0000313" key="2">
    <source>
        <dbReference type="EMBL" id="KAF7334408.1"/>
    </source>
</evidence>
<protein>
    <submittedName>
        <fullName evidence="2">F-box domain-containing protein</fullName>
    </submittedName>
</protein>
<sequence length="384" mass="43103">MLISTLSARSLSTCWVRKSLMQWRLSLLLFKQNSLLLADSERLPRHLAYVADLEARILDLKRSLAVLHLEKAQVEEHPNSYKYPVLTLPNEVISEIFVHFLPIYPVCPPITGLLSPTILTLICRKWREIAHTTPSLWRGISLSSDGFCFEHPAHLSDILGRSGCCPLSIEMKEYAKYVCSALQLVTAAIAHREQWEHLKLYVCPFDMPAIEGNLPLLRHIDLEFEGDPPNINVHAPLLLAAILSAIDLTAVVLPWGQLTSLTLDRLYPDVCAPILQQASNLVHCKLSLYNFDYDDSNPPPDVTLPCLESLTFVNISFDKYDGYINTFVVPALRRLQTTEVFLRPDPINSLASFVAKSGCNLEELAITGRRSADEEDSDVETASE</sequence>
<accession>A0A8H7CGA6</accession>
<dbReference type="InterPro" id="IPR001810">
    <property type="entry name" value="F-box_dom"/>
</dbReference>
<dbReference type="EMBL" id="JACAZI010000026">
    <property type="protein sequence ID" value="KAF7334408.1"/>
    <property type="molecule type" value="Genomic_DNA"/>
</dbReference>
<dbReference type="SUPFAM" id="SSF52047">
    <property type="entry name" value="RNI-like"/>
    <property type="match status" value="1"/>
</dbReference>
<reference evidence="2" key="1">
    <citation type="submission" date="2020-05" db="EMBL/GenBank/DDBJ databases">
        <title>Mycena genomes resolve the evolution of fungal bioluminescence.</title>
        <authorList>
            <person name="Tsai I.J."/>
        </authorList>
    </citation>
    <scope>NUCLEOTIDE SEQUENCE</scope>
    <source>
        <strain evidence="2">CCC161011</strain>
    </source>
</reference>
<gene>
    <name evidence="2" type="ORF">MVEN_02270000</name>
</gene>
<dbReference type="OrthoDB" id="2269034at2759"/>
<keyword evidence="3" id="KW-1185">Reference proteome</keyword>
<feature type="domain" description="F-box" evidence="1">
    <location>
        <begin position="86"/>
        <end position="142"/>
    </location>
</feature>
<comment type="caution">
    <text evidence="2">The sequence shown here is derived from an EMBL/GenBank/DDBJ whole genome shotgun (WGS) entry which is preliminary data.</text>
</comment>
<dbReference type="Proteomes" id="UP000620124">
    <property type="component" value="Unassembled WGS sequence"/>
</dbReference>
<dbReference type="Gene3D" id="1.20.1280.50">
    <property type="match status" value="1"/>
</dbReference>
<dbReference type="Pfam" id="PF12937">
    <property type="entry name" value="F-box-like"/>
    <property type="match status" value="1"/>
</dbReference>